<reference evidence="1" key="1">
    <citation type="submission" date="2018-02" db="EMBL/GenBank/DDBJ databases">
        <authorList>
            <person name="Kim S.-K."/>
            <person name="Jung H.-I."/>
            <person name="Lee S.-W."/>
        </authorList>
    </citation>
    <scope>NUCLEOTIDE SEQUENCE</scope>
    <source>
        <strain evidence="1">SK3146</strain>
    </source>
</reference>
<keyword evidence="1" id="KW-0378">Hydrolase</keyword>
<dbReference type="Gene3D" id="3.40.50.1000">
    <property type="entry name" value="HAD superfamily/HAD-like"/>
    <property type="match status" value="1"/>
</dbReference>
<dbReference type="EC" id="3.1.3.23" evidence="1"/>
<dbReference type="Pfam" id="PF08282">
    <property type="entry name" value="Hydrolase_3"/>
    <property type="match status" value="1"/>
</dbReference>
<dbReference type="InterPro" id="IPR036412">
    <property type="entry name" value="HAD-like_sf"/>
</dbReference>
<gene>
    <name evidence="1" type="primary">ybiV</name>
    <name evidence="1" type="ORF">SK3146_05498</name>
</gene>
<dbReference type="Proteomes" id="UP001057134">
    <property type="component" value="Chromosome"/>
</dbReference>
<proteinExistence type="predicted"/>
<dbReference type="EMBL" id="CP027059">
    <property type="protein sequence ID" value="UQZ86205.1"/>
    <property type="molecule type" value="Genomic_DNA"/>
</dbReference>
<dbReference type="SUPFAM" id="SSF56784">
    <property type="entry name" value="HAD-like"/>
    <property type="match status" value="1"/>
</dbReference>
<accession>A0ABY4RV63</accession>
<dbReference type="NCBIfam" id="TIGR01484">
    <property type="entry name" value="HAD-SF-IIB"/>
    <property type="match status" value="1"/>
</dbReference>
<name>A0ABY4RV63_9BACL</name>
<dbReference type="PANTHER" id="PTHR10000:SF53">
    <property type="entry name" value="5-AMINO-6-(5-PHOSPHO-D-RIBITYLAMINO)URACIL PHOSPHATASE YBJI-RELATED"/>
    <property type="match status" value="1"/>
</dbReference>
<keyword evidence="2" id="KW-1185">Reference proteome</keyword>
<protein>
    <submittedName>
        <fullName evidence="1">Sugar phosphatase YbiV</fullName>
        <ecNumber evidence="1">3.1.3.23</ecNumber>
    </submittedName>
</protein>
<dbReference type="GO" id="GO:0050308">
    <property type="term" value="F:sugar-phosphatase activity"/>
    <property type="evidence" value="ECO:0007669"/>
    <property type="project" value="UniProtKB-EC"/>
</dbReference>
<evidence type="ECO:0000313" key="1">
    <source>
        <dbReference type="EMBL" id="UQZ86205.1"/>
    </source>
</evidence>
<dbReference type="PANTHER" id="PTHR10000">
    <property type="entry name" value="PHOSPHOSERINE PHOSPHATASE"/>
    <property type="match status" value="1"/>
</dbReference>
<reference evidence="1" key="2">
    <citation type="journal article" date="2021" name="J Anim Sci Technol">
        <title>Complete genome sequence of Paenibacillus konkukensis sp. nov. SK3146 as a potential probiotic strain.</title>
        <authorList>
            <person name="Jung H.I."/>
            <person name="Park S."/>
            <person name="Niu K.M."/>
            <person name="Lee S.W."/>
            <person name="Kothari D."/>
            <person name="Yi K.J."/>
            <person name="Kim S.K."/>
        </authorList>
    </citation>
    <scope>NUCLEOTIDE SEQUENCE</scope>
    <source>
        <strain evidence="1">SK3146</strain>
    </source>
</reference>
<evidence type="ECO:0000313" key="2">
    <source>
        <dbReference type="Proteomes" id="UP001057134"/>
    </source>
</evidence>
<sequence length="250" mass="27864">MKFVFDLDGTICFRGKPLSENMVHALDELVNEGHEIIFASARPIRDLLPVLPAHMHRFPMVGGNGGFVYREGRQVCAYRLEPSVAQPIMSLLQQFEADYLIDGFWDYCYSGDPQHPIRSNLDPEGSARNVPIEELGDIVKVVVLRSRNHRQLLGELEKLPVMMYMHGTENIIDLSPAGIDKWTGLQALGLSPRTFIAFGNDANDVPMFRVASRSVCVGEHAELRRMATESVAGDEEAVIRKIGEMASLPS</sequence>
<dbReference type="InterPro" id="IPR023214">
    <property type="entry name" value="HAD_sf"/>
</dbReference>
<dbReference type="RefSeq" id="WP_249861763.1">
    <property type="nucleotide sequence ID" value="NZ_CP027059.1"/>
</dbReference>
<organism evidence="1 2">
    <name type="scientific">Paenibacillus konkukensis</name>
    <dbReference type="NCBI Taxonomy" id="2020716"/>
    <lineage>
        <taxon>Bacteria</taxon>
        <taxon>Bacillati</taxon>
        <taxon>Bacillota</taxon>
        <taxon>Bacilli</taxon>
        <taxon>Bacillales</taxon>
        <taxon>Paenibacillaceae</taxon>
        <taxon>Paenibacillus</taxon>
    </lineage>
</organism>
<dbReference type="Gene3D" id="3.30.1240.10">
    <property type="match status" value="1"/>
</dbReference>
<dbReference type="InterPro" id="IPR006379">
    <property type="entry name" value="HAD-SF_hydro_IIB"/>
</dbReference>